<protein>
    <submittedName>
        <fullName evidence="1">DUF1045 domain-containing protein</fullName>
    </submittedName>
</protein>
<sequence>MRYAIYFTPPADDPLTVAASRWLGYDAFTGEERPYPDNIALPAGRMSAVTAAAARYGFHATIKAPFRLAENISPSALEATFDVFCRNRKPFSIPEITLGQLGKFYALIPATEDETLQTFAADVVEHFEPMRAPLLNDEIARRKPETLTEIQRDYMVRWGYPYVFDEFRFHMTLTGPVTGTDAHVIETAVQDYFGPYTGRPLEIGGLGLFVEARRGAPFTIKRWQPLSGAEEQET</sequence>
<dbReference type="AlphaFoldDB" id="A0A5C4JY75"/>
<evidence type="ECO:0000313" key="2">
    <source>
        <dbReference type="Proteomes" id="UP000307874"/>
    </source>
</evidence>
<dbReference type="OrthoDB" id="4954742at2"/>
<dbReference type="PIRSF" id="PIRSF033328">
    <property type="entry name" value="Phest_Mll4975"/>
    <property type="match status" value="1"/>
</dbReference>
<dbReference type="Pfam" id="PF06299">
    <property type="entry name" value="DUF1045"/>
    <property type="match status" value="1"/>
</dbReference>
<evidence type="ECO:0000313" key="1">
    <source>
        <dbReference type="EMBL" id="TNB49559.1"/>
    </source>
</evidence>
<keyword evidence="2" id="KW-1185">Reference proteome</keyword>
<accession>A0A5C4JY75</accession>
<comment type="caution">
    <text evidence="1">The sequence shown here is derived from an EMBL/GenBank/DDBJ whole genome shotgun (WGS) entry which is preliminary data.</text>
</comment>
<dbReference type="NCBIfam" id="TIGR03223">
    <property type="entry name" value="Phn_opern_protn"/>
    <property type="match status" value="1"/>
</dbReference>
<gene>
    <name evidence="1" type="ORF">FF124_00940</name>
</gene>
<reference evidence="1 2" key="1">
    <citation type="submission" date="2019-06" db="EMBL/GenBank/DDBJ databases">
        <title>Martelella lutilitoris sp. nov., isolated from a tidal mudflat.</title>
        <authorList>
            <person name="Kim Y.-J."/>
        </authorList>
    </citation>
    <scope>NUCLEOTIDE SEQUENCE [LARGE SCALE GENOMIC DNA]</scope>
    <source>
        <strain evidence="1 2">GH2-6</strain>
    </source>
</reference>
<dbReference type="Proteomes" id="UP000307874">
    <property type="component" value="Unassembled WGS sequence"/>
</dbReference>
<dbReference type="InterPro" id="IPR009389">
    <property type="entry name" value="DUF1045"/>
</dbReference>
<dbReference type="RefSeq" id="WP_138746602.1">
    <property type="nucleotide sequence ID" value="NZ_VCLB01000001.1"/>
</dbReference>
<proteinExistence type="predicted"/>
<name>A0A5C4JY75_9HYPH</name>
<organism evidence="1 2">
    <name type="scientific">Martelella lutilitoris</name>
    <dbReference type="NCBI Taxonomy" id="2583532"/>
    <lineage>
        <taxon>Bacteria</taxon>
        <taxon>Pseudomonadati</taxon>
        <taxon>Pseudomonadota</taxon>
        <taxon>Alphaproteobacteria</taxon>
        <taxon>Hyphomicrobiales</taxon>
        <taxon>Aurantimonadaceae</taxon>
        <taxon>Martelella</taxon>
    </lineage>
</organism>
<dbReference type="EMBL" id="VCLB01000001">
    <property type="protein sequence ID" value="TNB49559.1"/>
    <property type="molecule type" value="Genomic_DNA"/>
</dbReference>